<evidence type="ECO:0000256" key="4">
    <source>
        <dbReference type="ARBA" id="ARBA00022723"/>
    </source>
</evidence>
<evidence type="ECO:0000256" key="3">
    <source>
        <dbReference type="ARBA" id="ARBA00022679"/>
    </source>
</evidence>
<dbReference type="PANTHER" id="PTHR47514:SF1">
    <property type="entry name" value="TRANSKETOLASE N-TERMINAL SECTION-RELATED"/>
    <property type="match status" value="1"/>
</dbReference>
<dbReference type="PATRIC" id="fig|1036673.3.peg.2864"/>
<evidence type="ECO:0000313" key="7">
    <source>
        <dbReference type="EMBL" id="AEI41678.1"/>
    </source>
</evidence>
<keyword evidence="5" id="KW-0786">Thiamine pyrophosphate</keyword>
<reference evidence="8" key="1">
    <citation type="submission" date="2011-06" db="EMBL/GenBank/DDBJ databases">
        <title>Complete genome sequence of Paenibacillus mucilaginosus KNP414.</title>
        <authorList>
            <person name="Wang J."/>
            <person name="Hu S."/>
            <person name="Hu X."/>
            <person name="Zhang B."/>
            <person name="Dong D."/>
            <person name="Zhang S."/>
            <person name="Zhao K."/>
            <person name="Wu D."/>
        </authorList>
    </citation>
    <scope>NUCLEOTIDE SEQUENCE [LARGE SCALE GENOMIC DNA]</scope>
    <source>
        <strain evidence="8">KNP414</strain>
    </source>
</reference>
<sequence>MKVGHILFFTPQLVRQVYKFEVKDMEAVSIEDLKQKAIELRQTALTMIYEAQSGHPGGSLSAADIMAVLYFKEMNVNPSDPKWEDRDRFVLSKGHVCPIQYAALLLRGFVPYENIHTLRQYGSPFQGHPDMKKCPGIDISTGSLGQGLSCAVGMAIAGQRDEKSYRVFAMVGDGECQEGQIWEAAQAANKYKLDNLIVFVDDNGLQIDGTCEEVMPNLDLERKFEAFGFETKRINGHDIEEIVRALDEVKAAKNGKPKCLVCNTVKGKGVSFMEHSVGWHGVAPKEEDYRRAMLEIAGGLQP</sequence>
<dbReference type="InterPro" id="IPR005474">
    <property type="entry name" value="Transketolase_N"/>
</dbReference>
<comment type="similarity">
    <text evidence="2">Belongs to the transketolase family.</text>
</comment>
<dbReference type="AlphaFoldDB" id="F8FB35"/>
<evidence type="ECO:0000256" key="5">
    <source>
        <dbReference type="ARBA" id="ARBA00023052"/>
    </source>
</evidence>
<accession>F8FB35</accession>
<keyword evidence="4" id="KW-0479">Metal-binding</keyword>
<gene>
    <name evidence="7" type="ordered locus">KNP414_03120</name>
</gene>
<evidence type="ECO:0000259" key="6">
    <source>
        <dbReference type="Pfam" id="PF00456"/>
    </source>
</evidence>
<dbReference type="GO" id="GO:0016740">
    <property type="term" value="F:transferase activity"/>
    <property type="evidence" value="ECO:0007669"/>
    <property type="project" value="UniProtKB-KW"/>
</dbReference>
<dbReference type="EMBL" id="CP002869">
    <property type="protein sequence ID" value="AEI41678.1"/>
    <property type="molecule type" value="Genomic_DNA"/>
</dbReference>
<dbReference type="Proteomes" id="UP000006620">
    <property type="component" value="Chromosome"/>
</dbReference>
<reference evidence="7 8" key="2">
    <citation type="journal article" date="2013" name="Genome Announc.">
        <title>Genome Sequence of Growth-Improving Paenibacillus mucilaginosus Strain KNP414.</title>
        <authorList>
            <person name="Lu J.J."/>
            <person name="Wang J.F."/>
            <person name="Hu X.F."/>
        </authorList>
    </citation>
    <scope>NUCLEOTIDE SEQUENCE [LARGE SCALE GENOMIC DNA]</scope>
    <source>
        <strain evidence="7 8">KNP414</strain>
    </source>
</reference>
<dbReference type="Gene3D" id="3.40.50.970">
    <property type="match status" value="1"/>
</dbReference>
<proteinExistence type="inferred from homology"/>
<dbReference type="GO" id="GO:0046872">
    <property type="term" value="F:metal ion binding"/>
    <property type="evidence" value="ECO:0007669"/>
    <property type="project" value="UniProtKB-KW"/>
</dbReference>
<dbReference type="KEGG" id="pms:KNP414_03120"/>
<feature type="domain" description="Transketolase N-terminal" evidence="6">
    <location>
        <begin position="39"/>
        <end position="291"/>
    </location>
</feature>
<keyword evidence="3" id="KW-0808">Transferase</keyword>
<dbReference type="InterPro" id="IPR029061">
    <property type="entry name" value="THDP-binding"/>
</dbReference>
<dbReference type="PANTHER" id="PTHR47514">
    <property type="entry name" value="TRANSKETOLASE N-TERMINAL SECTION-RELATED"/>
    <property type="match status" value="1"/>
</dbReference>
<evidence type="ECO:0000256" key="1">
    <source>
        <dbReference type="ARBA" id="ARBA00001964"/>
    </source>
</evidence>
<dbReference type="SUPFAM" id="SSF52518">
    <property type="entry name" value="Thiamin diphosphate-binding fold (THDP-binding)"/>
    <property type="match status" value="1"/>
</dbReference>
<dbReference type="CDD" id="cd02012">
    <property type="entry name" value="TPP_TK"/>
    <property type="match status" value="1"/>
</dbReference>
<dbReference type="Pfam" id="PF00456">
    <property type="entry name" value="Transketolase_N"/>
    <property type="match status" value="1"/>
</dbReference>
<organism evidence="7 8">
    <name type="scientific">Paenibacillus mucilaginosus (strain KNP414)</name>
    <dbReference type="NCBI Taxonomy" id="1036673"/>
    <lineage>
        <taxon>Bacteria</taxon>
        <taxon>Bacillati</taxon>
        <taxon>Bacillota</taxon>
        <taxon>Bacilli</taxon>
        <taxon>Bacillales</taxon>
        <taxon>Paenibacillaceae</taxon>
        <taxon>Paenibacillus</taxon>
    </lineage>
</organism>
<name>F8FB35_PAEMK</name>
<dbReference type="HOGENOM" id="CLU_009227_4_1_9"/>
<dbReference type="InterPro" id="IPR049557">
    <property type="entry name" value="Transketolase_CS"/>
</dbReference>
<protein>
    <recommendedName>
        <fullName evidence="6">Transketolase N-terminal domain-containing protein</fullName>
    </recommendedName>
</protein>
<evidence type="ECO:0000256" key="2">
    <source>
        <dbReference type="ARBA" id="ARBA00007131"/>
    </source>
</evidence>
<evidence type="ECO:0000313" key="8">
    <source>
        <dbReference type="Proteomes" id="UP000006620"/>
    </source>
</evidence>
<comment type="cofactor">
    <cofactor evidence="1">
        <name>thiamine diphosphate</name>
        <dbReference type="ChEBI" id="CHEBI:58937"/>
    </cofactor>
</comment>
<dbReference type="PROSITE" id="PS00801">
    <property type="entry name" value="TRANSKETOLASE_1"/>
    <property type="match status" value="1"/>
</dbReference>